<accession>A0AA40E3M3</accession>
<dbReference type="SMART" id="SM00906">
    <property type="entry name" value="Fungal_trans"/>
    <property type="match status" value="1"/>
</dbReference>
<evidence type="ECO:0000313" key="6">
    <source>
        <dbReference type="Proteomes" id="UP001172101"/>
    </source>
</evidence>
<feature type="domain" description="Xylanolytic transcriptional activator regulatory" evidence="4">
    <location>
        <begin position="202"/>
        <end position="276"/>
    </location>
</feature>
<evidence type="ECO:0000256" key="3">
    <source>
        <dbReference type="SAM" id="MobiDB-lite"/>
    </source>
</evidence>
<sequence>MAMALALSQQQPENEPSASVSMVRDLLDKSVLPIFTLDNDSTTYPFVDLWGLPHASPVRIEKLCAMLPSDSECLQHVRQYRDTAHVLFPAIVNMHQFESEVTRFLVTRTTQTADPAPLPLTEQNVYGKTVHWLGLLFACLASGYQCSNLSRRERQLTSQVYVCCAYECLRIVNYLSCSQLDDIQNLLVLGNVISNSMNAGIAWALLGLTIRLAQGMGLHHEPLSRDLPSEERILRHEIWSRIIWQDSLLSISYDRATPTANLTRWDTPHLAPPGDGFSYTECMLQLCTIALDVVGSRTQRTSFQRELQRIEERRREVEAISQQAQAHLREPSACALMKDHLEHWNWRLHRSYVVSELCRPMLAKQREHHHHHSHGHGHGNSDVVVATLRRVCIDALVDTVDAFAKLQNLTAFARTSWAAVHRSLGSALLLGILGEPARSERVRLMLDQLVAVMLSFEYADASEMPGPVTRAVEALQRFNIQDGAAGGDDGSQASQGSSPYAQMERILWGADLRLSTTWGSDGVADELL</sequence>
<dbReference type="GO" id="GO:0016831">
    <property type="term" value="F:carboxy-lyase activity"/>
    <property type="evidence" value="ECO:0007669"/>
    <property type="project" value="TreeGrafter"/>
</dbReference>
<keyword evidence="6" id="KW-1185">Reference proteome</keyword>
<dbReference type="PANTHER" id="PTHR43374">
    <property type="entry name" value="FLAVIN PRENYLTRANSFERASE"/>
    <property type="match status" value="1"/>
</dbReference>
<feature type="coiled-coil region" evidence="2">
    <location>
        <begin position="300"/>
        <end position="330"/>
    </location>
</feature>
<dbReference type="InterPro" id="IPR007219">
    <property type="entry name" value="XnlR_reg_dom"/>
</dbReference>
<protein>
    <recommendedName>
        <fullName evidence="4">Xylanolytic transcriptional activator regulatory domain-containing protein</fullName>
    </recommendedName>
</protein>
<dbReference type="GO" id="GO:0003677">
    <property type="term" value="F:DNA binding"/>
    <property type="evidence" value="ECO:0007669"/>
    <property type="project" value="InterPro"/>
</dbReference>
<dbReference type="RefSeq" id="XP_060299685.1">
    <property type="nucleotide sequence ID" value="XM_060441149.1"/>
</dbReference>
<evidence type="ECO:0000256" key="2">
    <source>
        <dbReference type="SAM" id="Coils"/>
    </source>
</evidence>
<dbReference type="CDD" id="cd12148">
    <property type="entry name" value="fungal_TF_MHR"/>
    <property type="match status" value="1"/>
</dbReference>
<evidence type="ECO:0000259" key="4">
    <source>
        <dbReference type="SMART" id="SM00906"/>
    </source>
</evidence>
<proteinExistence type="predicted"/>
<dbReference type="AlphaFoldDB" id="A0AA40E3M3"/>
<dbReference type="Pfam" id="PF04082">
    <property type="entry name" value="Fungal_trans"/>
    <property type="match status" value="1"/>
</dbReference>
<evidence type="ECO:0000256" key="1">
    <source>
        <dbReference type="ARBA" id="ARBA00023242"/>
    </source>
</evidence>
<dbReference type="GO" id="GO:0008270">
    <property type="term" value="F:zinc ion binding"/>
    <property type="evidence" value="ECO:0007669"/>
    <property type="project" value="InterPro"/>
</dbReference>
<feature type="region of interest" description="Disordered" evidence="3">
    <location>
        <begin position="1"/>
        <end position="20"/>
    </location>
</feature>
<keyword evidence="2" id="KW-0175">Coiled coil</keyword>
<dbReference type="Proteomes" id="UP001172101">
    <property type="component" value="Unassembled WGS sequence"/>
</dbReference>
<reference evidence="5" key="1">
    <citation type="submission" date="2023-06" db="EMBL/GenBank/DDBJ databases">
        <title>Genome-scale phylogeny and comparative genomics of the fungal order Sordariales.</title>
        <authorList>
            <consortium name="Lawrence Berkeley National Laboratory"/>
            <person name="Hensen N."/>
            <person name="Bonometti L."/>
            <person name="Westerberg I."/>
            <person name="Brannstrom I.O."/>
            <person name="Guillou S."/>
            <person name="Cros-Aarteil S."/>
            <person name="Calhoun S."/>
            <person name="Haridas S."/>
            <person name="Kuo A."/>
            <person name="Mondo S."/>
            <person name="Pangilinan J."/>
            <person name="Riley R."/>
            <person name="LaButti K."/>
            <person name="Andreopoulos B."/>
            <person name="Lipzen A."/>
            <person name="Chen C."/>
            <person name="Yanf M."/>
            <person name="Daum C."/>
            <person name="Ng V."/>
            <person name="Clum A."/>
            <person name="Steindorff A."/>
            <person name="Ohm R."/>
            <person name="Martin F."/>
            <person name="Silar P."/>
            <person name="Natvig D."/>
            <person name="Lalanne C."/>
            <person name="Gautier V."/>
            <person name="Ament-velasquez S.L."/>
            <person name="Kruys A."/>
            <person name="Hutchinson M.I."/>
            <person name="Powell A.J."/>
            <person name="Barry K."/>
            <person name="Miller A.N."/>
            <person name="Grigoriev I.V."/>
            <person name="Debuchy R."/>
            <person name="Gladieux P."/>
            <person name="Thoren M.H."/>
            <person name="Johannesson H."/>
        </authorList>
    </citation>
    <scope>NUCLEOTIDE SEQUENCE</scope>
    <source>
        <strain evidence="5">SMH2392-1A</strain>
    </source>
</reference>
<dbReference type="EMBL" id="JAUIRO010000002">
    <property type="protein sequence ID" value="KAK0726829.1"/>
    <property type="molecule type" value="Genomic_DNA"/>
</dbReference>
<dbReference type="InterPro" id="IPR004507">
    <property type="entry name" value="UbiX-like"/>
</dbReference>
<comment type="caution">
    <text evidence="5">The sequence shown here is derived from an EMBL/GenBank/DDBJ whole genome shotgun (WGS) entry which is preliminary data.</text>
</comment>
<keyword evidence="1" id="KW-0539">Nucleus</keyword>
<name>A0AA40E3M3_9PEZI</name>
<dbReference type="GeneID" id="85324419"/>
<organism evidence="5 6">
    <name type="scientific">Lasiosphaeria miniovina</name>
    <dbReference type="NCBI Taxonomy" id="1954250"/>
    <lineage>
        <taxon>Eukaryota</taxon>
        <taxon>Fungi</taxon>
        <taxon>Dikarya</taxon>
        <taxon>Ascomycota</taxon>
        <taxon>Pezizomycotina</taxon>
        <taxon>Sordariomycetes</taxon>
        <taxon>Sordariomycetidae</taxon>
        <taxon>Sordariales</taxon>
        <taxon>Lasiosphaeriaceae</taxon>
        <taxon>Lasiosphaeria</taxon>
    </lineage>
</organism>
<evidence type="ECO:0000313" key="5">
    <source>
        <dbReference type="EMBL" id="KAK0726829.1"/>
    </source>
</evidence>
<feature type="compositionally biased region" description="Polar residues" evidence="3">
    <location>
        <begin position="7"/>
        <end position="20"/>
    </location>
</feature>
<dbReference type="GO" id="GO:0006351">
    <property type="term" value="P:DNA-templated transcription"/>
    <property type="evidence" value="ECO:0007669"/>
    <property type="project" value="InterPro"/>
</dbReference>
<dbReference type="PANTHER" id="PTHR43374:SF1">
    <property type="entry name" value="FLAVIN PRENYLTRANSFERASE PAD1, MITOCHONDRIAL"/>
    <property type="match status" value="1"/>
</dbReference>
<gene>
    <name evidence="5" type="ORF">B0T26DRAFT_691898</name>
</gene>